<sequence length="2057" mass="238884">MEKKTKERGIYGKTNLVIENQINNANNLKYEENEEDNKNSVVCSDECNTPCFINNNSMKDNNKKTIKIKIGSNNSDNKIYTQKKDKSFIKNIVQKIEEAYKNRAKNNTKCMIPSKYNSTFYLNEYLNVEPTNNVLYRRRIPNETLYKSDFNKINLKPFIRCNSLRNLNSNNNEGAYKNNKAIIKISNVSPFEVLTRSNANNPSKYFQPSNFYGLNKPDHNFSDYKIPRTHSLHNTKISQRKNGNNEYNENKIGLCSLNRRNTYNSFGNSTNYNNTNKETNKIRLHISNDNKENNRSLVSKMDSKQKYYDQDSCLSSNNSNETKYHKKNKYRNEKIKTHIFIPSNTSKNDNIKNENKHEYNLVSVNTNKRSDSENQGEEFCSAYGSSDISFRAPSKNASIKRKNAINERIKHACADTKIDEITNTNSNDDMKIDRNRRSECGENDTMVSSQYDNEHFDTDNKSEGENRALFYNKRKEMDDNNKLCLYKQKDDSSLCTRFGNDNNTSRSYEDNSFDSEDDIYNHMSNTTGSSRTIDNVSNRENSKLSLKMDGKKGKRKLNNIENCNNFYIFKGEMLNILDYKEIKEKNSKSNHSSLTNSKIYTRDASDESDIYYSDDEWEMNERFKNLKTNTISDNINRGNSKKCIKHSQRKLKTNSQNKLSTNRWNDRDSQKMMICDRSIKNGKSLSPSTKNYRNGYSDMRCKKYSQNLGKDEIKSQKSKKPILNEFLPIENDDYQNSSKSTSPKQSHMSKQSRSSKYQSKGCSKSIYSDKDNHFLNNEKNNKHEYGQTQSNNIDNNIYHASTKCSNKSKKANYDRCKSKDNCILKTNRNNTTHKSSNTHLNCFDEVEKNEDTNYEICEYNKETTKNLCPNEKKKVYKNSKIVEANREGRSSNINKEGRFSSNYDSYKKDEHIQNKSMNSENYKDYENVPKYKEKKEIRYSSHCSGDSKRNKKNQSKLYSNNTYYKNGCKRSGTTCRPIKSVDEIYRRNKSNNSENSEYEYKKPGKNENIFKSKNSLKKSKIRMKGISSNYVNEKRNIYVSNILEDEHEENKQNKTSSKEFQSSRREYKNKSNEYYQNTNKKMSHLNRQDSMNFNPVTTSNKHSNIDNIQKDRSKMFSNLNTNYMSKEKNNKSVCESSHNSPNDSIYYDYKNKPRRNLKSMYDVKNEAVRSRHENFYEYNGKKNISNSNYKSVENSNKAENKSMHENSIYDRGVSKKGSRNRSKNYVSSNHINSNNSNCCNIMCLGDKKITNDIDINIKYKKSKSFESDSNKKNKKMQKRRDCSRFVENSHYFDSNNQDCKKYKNKYDKISSSKMGSMSKCISCAENENSFQKNNEYIDLYDKKSRLSKNYTTISYKDDNSKNAEKNISSKINEEKIIYYTDISDSEKSKRRDSKRHENISKMRLPNYSDKNSKSNRSIKRTKSIHGKINKTDLNSNDAHKESVISNRKKTNDFEKEQVYNSNKKDRETDMAYYSNSEIEDNICTDLSVQKQKSRSSQVSNSFNRIRSKSKEKTVSKEMNINGSYIIDNNCKQNENNNEKDLEKYQDNNSLRNVDNQVILNKPSIKLESKCSENEVLPITFEVGENKNGEYKNNCITSNDIKEKCLYNNKYKGNLSETNNSVSAPNDHAVLKKMSMPCENNNVERGISNFQIGPMNGVIGLNKANEYMKEELNYYLSSNNNDNNNLRKLPSIKVSSKKVITEVITKHDAYEKEKEDTFKKPSPNLNNDKSFTNVINHQSNMCIGNNGTSTEKLQNKNSPLNNIEIINNNSTNRKFIPMDNKITAPKSCVLPFEQNNLFQQNATKDIIKHTYSNPEVEEKKNEILYNHDKNRIYEQNLGNTGMASYDNFNTNKNANYFGQGKIVNTNEVSNIHNNNNNIIYDNINNCYMMNRNAIKNPMINQTQAMSEPINPNYGRNFYSAYYNNKAFSAPNIGTQNMNIPIYNNQVPNMIDTNKMGIIAGTNQPIQQAHPQDFRKFGTYPVIITQNTNSGANNNITNNNAISSDLEKPNTDKIANNKYFFYENGQAYIIGDNKMHNTSLAKSMSSYAVPNAYPSYKNI</sequence>
<gene>
    <name evidence="2" type="ORF">PVLDE_0904070</name>
</gene>
<accession>A0A6V7S578</accession>
<dbReference type="EMBL" id="LR865371">
    <property type="protein sequence ID" value="CAD2092230.1"/>
    <property type="molecule type" value="Genomic_DNA"/>
</dbReference>
<feature type="region of interest" description="Disordered" evidence="1">
    <location>
        <begin position="1127"/>
        <end position="1149"/>
    </location>
</feature>
<feature type="region of interest" description="Disordered" evidence="1">
    <location>
        <begin position="1047"/>
        <end position="1072"/>
    </location>
</feature>
<feature type="region of interest" description="Disordered" evidence="1">
    <location>
        <begin position="647"/>
        <end position="793"/>
    </location>
</feature>
<proteinExistence type="predicted"/>
<evidence type="ECO:0000313" key="3">
    <source>
        <dbReference type="Proteomes" id="UP000515308"/>
    </source>
</evidence>
<feature type="compositionally biased region" description="Basic and acidic residues" evidence="1">
    <location>
        <begin position="1061"/>
        <end position="1071"/>
    </location>
</feature>
<feature type="compositionally biased region" description="Polar residues" evidence="1">
    <location>
        <begin position="734"/>
        <end position="748"/>
    </location>
</feature>
<feature type="region of interest" description="Disordered" evidence="1">
    <location>
        <begin position="1493"/>
        <end position="1513"/>
    </location>
</feature>
<protein>
    <submittedName>
        <fullName evidence="2">Uncharacterized protein</fullName>
    </submittedName>
</protein>
<feature type="region of interest" description="Disordered" evidence="1">
    <location>
        <begin position="1194"/>
        <end position="1229"/>
    </location>
</feature>
<feature type="compositionally biased region" description="Polar residues" evidence="1">
    <location>
        <begin position="653"/>
        <end position="663"/>
    </location>
</feature>
<feature type="compositionally biased region" description="Basic and acidic residues" evidence="1">
    <location>
        <begin position="1196"/>
        <end position="1208"/>
    </location>
</feature>
<reference evidence="2 3" key="1">
    <citation type="submission" date="2020-08" db="EMBL/GenBank/DDBJ databases">
        <authorList>
            <person name="Ramaprasad A."/>
        </authorList>
    </citation>
    <scope>NUCLEOTIDE SEQUENCE [LARGE SCALE GENOMIC DNA]</scope>
</reference>
<feature type="region of interest" description="Disordered" evidence="1">
    <location>
        <begin position="886"/>
        <end position="929"/>
    </location>
</feature>
<organism evidence="2 3">
    <name type="scientific">Plasmodium vinckei lentum</name>
    <dbReference type="NCBI Taxonomy" id="138297"/>
    <lineage>
        <taxon>Eukaryota</taxon>
        <taxon>Sar</taxon>
        <taxon>Alveolata</taxon>
        <taxon>Apicomplexa</taxon>
        <taxon>Aconoidasida</taxon>
        <taxon>Haemosporida</taxon>
        <taxon>Plasmodiidae</taxon>
        <taxon>Plasmodium</taxon>
        <taxon>Plasmodium (Vinckeia)</taxon>
    </lineage>
</organism>
<dbReference type="VEuPathDB" id="PlasmoDB:PVLDE_0904070"/>
<evidence type="ECO:0000256" key="1">
    <source>
        <dbReference type="SAM" id="MobiDB-lite"/>
    </source>
</evidence>
<feature type="region of interest" description="Disordered" evidence="1">
    <location>
        <begin position="1384"/>
        <end position="1419"/>
    </location>
</feature>
<feature type="compositionally biased region" description="Polar residues" evidence="1">
    <location>
        <begin position="1131"/>
        <end position="1143"/>
    </location>
</feature>
<feature type="compositionally biased region" description="Polar residues" evidence="1">
    <location>
        <begin position="890"/>
        <end position="904"/>
    </location>
</feature>
<feature type="compositionally biased region" description="Low complexity" evidence="1">
    <location>
        <begin position="749"/>
        <end position="760"/>
    </location>
</feature>
<evidence type="ECO:0000313" key="2">
    <source>
        <dbReference type="EMBL" id="CAD2092230.1"/>
    </source>
</evidence>
<feature type="compositionally biased region" description="Polar residues" evidence="1">
    <location>
        <begin position="681"/>
        <end position="694"/>
    </location>
</feature>
<dbReference type="Proteomes" id="UP000515308">
    <property type="component" value="Chromosome PVLDE_09"/>
</dbReference>
<feature type="compositionally biased region" description="Basic and acidic residues" evidence="1">
    <location>
        <begin position="1384"/>
        <end position="1400"/>
    </location>
</feature>
<feature type="compositionally biased region" description="Low complexity" evidence="1">
    <location>
        <begin position="1493"/>
        <end position="1504"/>
    </location>
</feature>
<name>A0A6V7S578_PLAVN</name>